<evidence type="ECO:0000313" key="2">
    <source>
        <dbReference type="Proteomes" id="UP000824469"/>
    </source>
</evidence>
<dbReference type="EMBL" id="JAHRHJ020000005">
    <property type="protein sequence ID" value="KAH9313858.1"/>
    <property type="molecule type" value="Genomic_DNA"/>
</dbReference>
<comment type="caution">
    <text evidence="1">The sequence shown here is derived from an EMBL/GenBank/DDBJ whole genome shotgun (WGS) entry which is preliminary data.</text>
</comment>
<feature type="non-terminal residue" evidence="1">
    <location>
        <position position="140"/>
    </location>
</feature>
<dbReference type="AlphaFoldDB" id="A0AA38G1Y9"/>
<name>A0AA38G1Y9_TAXCH</name>
<reference evidence="1 2" key="1">
    <citation type="journal article" date="2021" name="Nat. Plants">
        <title>The Taxus genome provides insights into paclitaxel biosynthesis.</title>
        <authorList>
            <person name="Xiong X."/>
            <person name="Gou J."/>
            <person name="Liao Q."/>
            <person name="Li Y."/>
            <person name="Zhou Q."/>
            <person name="Bi G."/>
            <person name="Li C."/>
            <person name="Du R."/>
            <person name="Wang X."/>
            <person name="Sun T."/>
            <person name="Guo L."/>
            <person name="Liang H."/>
            <person name="Lu P."/>
            <person name="Wu Y."/>
            <person name="Zhang Z."/>
            <person name="Ro D.K."/>
            <person name="Shang Y."/>
            <person name="Huang S."/>
            <person name="Yan J."/>
        </authorList>
    </citation>
    <scope>NUCLEOTIDE SEQUENCE [LARGE SCALE GENOMIC DNA]</scope>
    <source>
        <strain evidence="1">Ta-2019</strain>
    </source>
</reference>
<protein>
    <submittedName>
        <fullName evidence="1">Uncharacterized protein</fullName>
    </submittedName>
</protein>
<proteinExistence type="predicted"/>
<gene>
    <name evidence="1" type="ORF">KI387_022485</name>
</gene>
<sequence length="140" mass="15473">EGFGYLLAHAKAQGLVHGISLPDEPDSQLLNGHFADDSFLTLIEDENNIDNAMQCLDTFCLASGSSIQCSHRIIFAELRGKISADRYISFELARRSTLYFGGLYSFPCLTLIDDNGSNYEFSGSDTSRRHLKKALPSGFQ</sequence>
<feature type="non-terminal residue" evidence="1">
    <location>
        <position position="1"/>
    </location>
</feature>
<keyword evidence="2" id="KW-1185">Reference proteome</keyword>
<evidence type="ECO:0000313" key="1">
    <source>
        <dbReference type="EMBL" id="KAH9313858.1"/>
    </source>
</evidence>
<dbReference type="Proteomes" id="UP000824469">
    <property type="component" value="Unassembled WGS sequence"/>
</dbReference>
<organism evidence="1 2">
    <name type="scientific">Taxus chinensis</name>
    <name type="common">Chinese yew</name>
    <name type="synonym">Taxus wallichiana var. chinensis</name>
    <dbReference type="NCBI Taxonomy" id="29808"/>
    <lineage>
        <taxon>Eukaryota</taxon>
        <taxon>Viridiplantae</taxon>
        <taxon>Streptophyta</taxon>
        <taxon>Embryophyta</taxon>
        <taxon>Tracheophyta</taxon>
        <taxon>Spermatophyta</taxon>
        <taxon>Pinopsida</taxon>
        <taxon>Pinidae</taxon>
        <taxon>Conifers II</taxon>
        <taxon>Cupressales</taxon>
        <taxon>Taxaceae</taxon>
        <taxon>Taxus</taxon>
    </lineage>
</organism>
<accession>A0AA38G1Y9</accession>